<gene>
    <name evidence="2" type="ORF">LJD69_12245</name>
</gene>
<dbReference type="EMBL" id="JAJDKZ010000051">
    <property type="protein sequence ID" value="MCB8611362.1"/>
    <property type="molecule type" value="Genomic_DNA"/>
</dbReference>
<protein>
    <recommendedName>
        <fullName evidence="4">Lipoprotein</fullName>
    </recommendedName>
</protein>
<feature type="region of interest" description="Disordered" evidence="1">
    <location>
        <begin position="28"/>
        <end position="54"/>
    </location>
</feature>
<dbReference type="PROSITE" id="PS51257">
    <property type="entry name" value="PROKAR_LIPOPROTEIN"/>
    <property type="match status" value="1"/>
</dbReference>
<evidence type="ECO:0000256" key="1">
    <source>
        <dbReference type="SAM" id="MobiDB-lite"/>
    </source>
</evidence>
<organism evidence="2 3">
    <name type="scientific">Faecalibacillus faecis</name>
    <dbReference type="NCBI Taxonomy" id="1982628"/>
    <lineage>
        <taxon>Bacteria</taxon>
        <taxon>Bacillati</taxon>
        <taxon>Bacillota</taxon>
        <taxon>Erysipelotrichia</taxon>
        <taxon>Erysipelotrichales</taxon>
        <taxon>Coprobacillaceae</taxon>
        <taxon>Faecalibacillus</taxon>
    </lineage>
</organism>
<proteinExistence type="predicted"/>
<dbReference type="AlphaFoldDB" id="A0AAW4W1V0"/>
<comment type="caution">
    <text evidence="2">The sequence shown here is derived from an EMBL/GenBank/DDBJ whole genome shotgun (WGS) entry which is preliminary data.</text>
</comment>
<name>A0AAW4W1V0_9FIRM</name>
<sequence length="230" mass="26503">MEKKVSRGAFLLLTLCLSLSTVGCKKSNESNKIKEGQSISSKEKGMSTKEKDKNETFKPSDYTLKTKKEYVYEYLGLKFKLSNKFKKYMNDKKIAMLDDQSPIDKELKYAFLTFNKMTKEQKKAVVNKKEGGYEKWENGLKRIGTIGIFEKNTSEEKISKLTKCDTHTKIGVSSDGKYDCYFSTNSGFEINLLNEFKKTEIQIIEKKERPKNGFVLSEKTDLENTEAFKK</sequence>
<dbReference type="RefSeq" id="WP_227280054.1">
    <property type="nucleotide sequence ID" value="NZ_JAJDKR010000051.1"/>
</dbReference>
<dbReference type="Proteomes" id="UP001198439">
    <property type="component" value="Unassembled WGS sequence"/>
</dbReference>
<accession>A0AAW4W1V0</accession>
<evidence type="ECO:0008006" key="4">
    <source>
        <dbReference type="Google" id="ProtNLM"/>
    </source>
</evidence>
<evidence type="ECO:0000313" key="2">
    <source>
        <dbReference type="EMBL" id="MCB8611362.1"/>
    </source>
</evidence>
<evidence type="ECO:0000313" key="3">
    <source>
        <dbReference type="Proteomes" id="UP001198439"/>
    </source>
</evidence>
<reference evidence="2" key="1">
    <citation type="submission" date="2021-10" db="EMBL/GenBank/DDBJ databases">
        <title>Collection of gut derived symbiotic bacterial strains cultured from healthy donors.</title>
        <authorList>
            <person name="Lin H."/>
            <person name="Littmann E."/>
            <person name="Kohout C."/>
            <person name="Pamer E.G."/>
        </authorList>
    </citation>
    <scope>NUCLEOTIDE SEQUENCE</scope>
    <source>
        <strain evidence="2">DFI.4.48</strain>
    </source>
</reference>